<proteinExistence type="predicted"/>
<dbReference type="Proteomes" id="UP000193427">
    <property type="component" value="Chromosome"/>
</dbReference>
<dbReference type="RefSeq" id="WP_085750883.1">
    <property type="nucleotide sequence ID" value="NZ_BSPR01000023.1"/>
</dbReference>
<accession>A0A1W6L8H4</accession>
<evidence type="ECO:0000313" key="2">
    <source>
        <dbReference type="Proteomes" id="UP000193427"/>
    </source>
</evidence>
<dbReference type="KEGG" id="rgu:A4W93_12270"/>
<keyword evidence="2" id="KW-1185">Reference proteome</keyword>
<dbReference type="EMBL" id="CP015118">
    <property type="protein sequence ID" value="ARN20605.1"/>
    <property type="molecule type" value="Genomic_DNA"/>
</dbReference>
<sequence length="88" mass="9962">MSFVSFDALVPVAGAIAVSVVVLGVWGWRRATASRREERRRAADRAQRRARAEAWWRQHSLSTLPHSRFFESVLDDPPSIFASSRPGR</sequence>
<reference evidence="1 2" key="1">
    <citation type="submission" date="2016-04" db="EMBL/GenBank/DDBJ databases">
        <title>Complete genome sequence of natural rubber-degrading, novel Gram-negative bacterium, Rhizobacter gummiphilus strain NS21.</title>
        <authorList>
            <person name="Tabata M."/>
            <person name="Kasai D."/>
            <person name="Fukuda M."/>
        </authorList>
    </citation>
    <scope>NUCLEOTIDE SEQUENCE [LARGE SCALE GENOMIC DNA]</scope>
    <source>
        <strain evidence="1 2">NS21</strain>
    </source>
</reference>
<organism evidence="1 2">
    <name type="scientific">Piscinibacter gummiphilus</name>
    <dbReference type="NCBI Taxonomy" id="946333"/>
    <lineage>
        <taxon>Bacteria</taxon>
        <taxon>Pseudomonadati</taxon>
        <taxon>Pseudomonadota</taxon>
        <taxon>Betaproteobacteria</taxon>
        <taxon>Burkholderiales</taxon>
        <taxon>Sphaerotilaceae</taxon>
        <taxon>Piscinibacter</taxon>
    </lineage>
</organism>
<protein>
    <submittedName>
        <fullName evidence="1">Uncharacterized protein</fullName>
    </submittedName>
</protein>
<gene>
    <name evidence="1" type="ORF">A4W93_12270</name>
</gene>
<dbReference type="AlphaFoldDB" id="A0A1W6L8H4"/>
<evidence type="ECO:0000313" key="1">
    <source>
        <dbReference type="EMBL" id="ARN20605.1"/>
    </source>
</evidence>
<name>A0A1W6L8H4_9BURK</name>